<gene>
    <name evidence="1" type="ORF">PC9H_005815</name>
</gene>
<dbReference type="AlphaFoldDB" id="A0A8H7A0M0"/>
<proteinExistence type="predicted"/>
<sequence length="202" mass="21991">MAPRRSYWTPLSPVGGADGFRVSGASSAVTQQDNGRLERFSPDHDPGLAFDSSTTSAIRQTIRDAIWIDTDMLMDVTTTKIFALWGRKALSGVETAWTEVCMGLLLVYNIHNGRGLSTATLAATNAEREEDFEAGGEDVGKLVAILRRGAYVRAMEIRAHDNVIEGRGDVTVWNGGRVIDVRDILGDDEGFLAAFINLDICN</sequence>
<protein>
    <submittedName>
        <fullName evidence="1">Uncharacterized protein</fullName>
    </submittedName>
</protein>
<evidence type="ECO:0000313" key="1">
    <source>
        <dbReference type="EMBL" id="KAF7433849.1"/>
    </source>
</evidence>
<name>A0A8H7A0M0_PLEOS</name>
<reference evidence="1" key="1">
    <citation type="submission" date="2019-07" db="EMBL/GenBank/DDBJ databases">
        <authorList>
            <person name="Palmer J.M."/>
        </authorList>
    </citation>
    <scope>NUCLEOTIDE SEQUENCE</scope>
    <source>
        <strain evidence="1">PC9</strain>
    </source>
</reference>
<keyword evidence="2" id="KW-1185">Reference proteome</keyword>
<dbReference type="GeneID" id="59375633"/>
<dbReference type="Proteomes" id="UP000623687">
    <property type="component" value="Unassembled WGS sequence"/>
</dbReference>
<dbReference type="VEuPathDB" id="FungiDB:PC9H_005815"/>
<dbReference type="EMBL" id="JACETU010000003">
    <property type="protein sequence ID" value="KAF7433849.1"/>
    <property type="molecule type" value="Genomic_DNA"/>
</dbReference>
<evidence type="ECO:0000313" key="2">
    <source>
        <dbReference type="Proteomes" id="UP000623687"/>
    </source>
</evidence>
<organism evidence="1 2">
    <name type="scientific">Pleurotus ostreatus</name>
    <name type="common">Oyster mushroom</name>
    <name type="synonym">White-rot fungus</name>
    <dbReference type="NCBI Taxonomy" id="5322"/>
    <lineage>
        <taxon>Eukaryota</taxon>
        <taxon>Fungi</taxon>
        <taxon>Dikarya</taxon>
        <taxon>Basidiomycota</taxon>
        <taxon>Agaricomycotina</taxon>
        <taxon>Agaricomycetes</taxon>
        <taxon>Agaricomycetidae</taxon>
        <taxon>Agaricales</taxon>
        <taxon>Pleurotineae</taxon>
        <taxon>Pleurotaceae</taxon>
        <taxon>Pleurotus</taxon>
    </lineage>
</organism>
<dbReference type="RefSeq" id="XP_036633876.1">
    <property type="nucleotide sequence ID" value="XM_036775374.1"/>
</dbReference>
<accession>A0A8H7A0M0</accession>
<comment type="caution">
    <text evidence="1">The sequence shown here is derived from an EMBL/GenBank/DDBJ whole genome shotgun (WGS) entry which is preliminary data.</text>
</comment>